<feature type="transmembrane region" description="Helical" evidence="2">
    <location>
        <begin position="13"/>
        <end position="33"/>
    </location>
</feature>
<protein>
    <recommendedName>
        <fullName evidence="5">DnaD domain-containing protein</fullName>
    </recommendedName>
</protein>
<keyword evidence="2" id="KW-0812">Transmembrane</keyword>
<organism evidence="3 4">
    <name type="scientific">Aquibacillus rhizosphaerae</name>
    <dbReference type="NCBI Taxonomy" id="3051431"/>
    <lineage>
        <taxon>Bacteria</taxon>
        <taxon>Bacillati</taxon>
        <taxon>Bacillota</taxon>
        <taxon>Bacilli</taxon>
        <taxon>Bacillales</taxon>
        <taxon>Bacillaceae</taxon>
        <taxon>Aquibacillus</taxon>
    </lineage>
</organism>
<keyword evidence="4" id="KW-1185">Reference proteome</keyword>
<evidence type="ECO:0000256" key="2">
    <source>
        <dbReference type="SAM" id="Phobius"/>
    </source>
</evidence>
<name>A0ABT7L9H1_9BACI</name>
<comment type="caution">
    <text evidence="3">The sequence shown here is derived from an EMBL/GenBank/DDBJ whole genome shotgun (WGS) entry which is preliminary data.</text>
</comment>
<dbReference type="RefSeq" id="WP_285933784.1">
    <property type="nucleotide sequence ID" value="NZ_JASTZU010000058.1"/>
</dbReference>
<dbReference type="EMBL" id="JASTZU010000058">
    <property type="protein sequence ID" value="MDL4842514.1"/>
    <property type="molecule type" value="Genomic_DNA"/>
</dbReference>
<keyword evidence="2" id="KW-0472">Membrane</keyword>
<gene>
    <name evidence="3" type="ORF">QQS35_18940</name>
</gene>
<sequence length="225" mass="25947">MNYLKELNAFKEWMLFHDIPACAVLLWHTLMLLNNSARRIKMFNAPNSTVEKLSGLSSQRISEARKILVDHNLISYQPGFKGKAPIYQMKSLVSYFEELSPVNGQYLEQNPEEFPEQLQDAKQGPSRNEARDIHKEKEKEKGTEKRGGGTAQHAFTIYEQNIGILKPIVQESLFDWCDDLGDELVIVREENPLKKQRDLTGDYDFSRSYHSLIVPKQNISDAIFK</sequence>
<accession>A0ABT7L9H1</accession>
<keyword evidence="2" id="KW-1133">Transmembrane helix</keyword>
<evidence type="ECO:0008006" key="5">
    <source>
        <dbReference type="Google" id="ProtNLM"/>
    </source>
</evidence>
<feature type="region of interest" description="Disordered" evidence="1">
    <location>
        <begin position="113"/>
        <end position="150"/>
    </location>
</feature>
<evidence type="ECO:0000313" key="4">
    <source>
        <dbReference type="Proteomes" id="UP001235343"/>
    </source>
</evidence>
<proteinExistence type="predicted"/>
<reference evidence="3 4" key="1">
    <citation type="submission" date="2023-06" db="EMBL/GenBank/DDBJ databases">
        <title>Aquibacillus rhizosphaerae LR5S19.</title>
        <authorList>
            <person name="Sun J.-Q."/>
        </authorList>
    </citation>
    <scope>NUCLEOTIDE SEQUENCE [LARGE SCALE GENOMIC DNA]</scope>
    <source>
        <strain evidence="3 4">LR5S19</strain>
    </source>
</reference>
<evidence type="ECO:0000256" key="1">
    <source>
        <dbReference type="SAM" id="MobiDB-lite"/>
    </source>
</evidence>
<feature type="compositionally biased region" description="Basic and acidic residues" evidence="1">
    <location>
        <begin position="128"/>
        <end position="147"/>
    </location>
</feature>
<dbReference type="Proteomes" id="UP001235343">
    <property type="component" value="Unassembled WGS sequence"/>
</dbReference>
<evidence type="ECO:0000313" key="3">
    <source>
        <dbReference type="EMBL" id="MDL4842514.1"/>
    </source>
</evidence>